<evidence type="ECO:0000259" key="5">
    <source>
        <dbReference type="SMART" id="SM00835"/>
    </source>
</evidence>
<protein>
    <recommendedName>
        <fullName evidence="5">Cupin type-1 domain-containing protein</fullName>
    </recommendedName>
</protein>
<dbReference type="PANTHER" id="PTHR35848">
    <property type="entry name" value="OXALATE-BINDING PROTEIN"/>
    <property type="match status" value="1"/>
</dbReference>
<feature type="domain" description="Cupin type-1" evidence="5">
    <location>
        <begin position="264"/>
        <end position="405"/>
    </location>
</feature>
<evidence type="ECO:0000256" key="1">
    <source>
        <dbReference type="ARBA" id="ARBA00022723"/>
    </source>
</evidence>
<dbReference type="InterPro" id="IPR014710">
    <property type="entry name" value="RmlC-like_jellyroll"/>
</dbReference>
<keyword evidence="3" id="KW-0464">Manganese</keyword>
<evidence type="ECO:0000313" key="6">
    <source>
        <dbReference type="EMBL" id="GMK56055.1"/>
    </source>
</evidence>
<dbReference type="InterPro" id="IPR011051">
    <property type="entry name" value="RmlC_Cupin_sf"/>
</dbReference>
<feature type="binding site" evidence="3">
    <location>
        <position position="355"/>
    </location>
    <ligand>
        <name>Mn(2+)</name>
        <dbReference type="ChEBI" id="CHEBI:29035"/>
        <label>2</label>
    </ligand>
</feature>
<evidence type="ECO:0000256" key="2">
    <source>
        <dbReference type="PIRSR" id="PIRSR617774-1"/>
    </source>
</evidence>
<dbReference type="CDD" id="cd20304">
    <property type="entry name" value="cupin_OxDC_N"/>
    <property type="match status" value="1"/>
</dbReference>
<feature type="binding site" evidence="3">
    <location>
        <position position="311"/>
    </location>
    <ligand>
        <name>Mn(2+)</name>
        <dbReference type="ChEBI" id="CHEBI:29035"/>
        <label>2</label>
    </ligand>
</feature>
<dbReference type="NCBIfam" id="TIGR03404">
    <property type="entry name" value="bicupin_oxalic"/>
    <property type="match status" value="1"/>
</dbReference>
<feature type="domain" description="Cupin type-1" evidence="5">
    <location>
        <begin position="88"/>
        <end position="230"/>
    </location>
</feature>
<feature type="binding site" evidence="3">
    <location>
        <position position="132"/>
    </location>
    <ligand>
        <name>Mn(2+)</name>
        <dbReference type="ChEBI" id="CHEBI:29035"/>
        <label>1</label>
    </ligand>
</feature>
<dbReference type="InterPro" id="IPR017774">
    <property type="entry name" value="Bicupin_oxalate_deCO2ase/Oxase"/>
</dbReference>
<feature type="binding site" evidence="3">
    <location>
        <position position="134"/>
    </location>
    <ligand>
        <name>Mn(2+)</name>
        <dbReference type="ChEBI" id="CHEBI:29035"/>
        <label>1</label>
    </ligand>
</feature>
<feature type="binding site" evidence="3">
    <location>
        <position position="177"/>
    </location>
    <ligand>
        <name>Mn(2+)</name>
        <dbReference type="ChEBI" id="CHEBI:29035"/>
        <label>1</label>
    </ligand>
</feature>
<dbReference type="AlphaFoldDB" id="A0AAD3TSI7"/>
<name>A0AAD3TSI7_9TREE</name>
<dbReference type="GO" id="GO:0046872">
    <property type="term" value="F:metal ion binding"/>
    <property type="evidence" value="ECO:0007669"/>
    <property type="project" value="UniProtKB-KW"/>
</dbReference>
<dbReference type="Pfam" id="PF00190">
    <property type="entry name" value="Cupin_1"/>
    <property type="match status" value="2"/>
</dbReference>
<keyword evidence="1 3" id="KW-0479">Metal-binding</keyword>
<gene>
    <name evidence="6" type="ORF">CspeluHIS016_0211110</name>
</gene>
<feature type="binding site" evidence="3">
    <location>
        <position position="138"/>
    </location>
    <ligand>
        <name>Mn(2+)</name>
        <dbReference type="ChEBI" id="CHEBI:29035"/>
        <label>1</label>
    </ligand>
</feature>
<accession>A0AAD3TSI7</accession>
<reference evidence="6" key="1">
    <citation type="journal article" date="2023" name="BMC Genomics">
        <title>Chromosome-level genome assemblies of Cutaneotrichosporon spp. (Trichosporonales, Basidiomycota) reveal imbalanced evolution between nucleotide sequences and chromosome synteny.</title>
        <authorList>
            <person name="Kobayashi Y."/>
            <person name="Kayamori A."/>
            <person name="Aoki K."/>
            <person name="Shiwa Y."/>
            <person name="Matsutani M."/>
            <person name="Fujita N."/>
            <person name="Sugita T."/>
            <person name="Iwasaki W."/>
            <person name="Tanaka N."/>
            <person name="Takashima M."/>
        </authorList>
    </citation>
    <scope>NUCLEOTIDE SEQUENCE</scope>
    <source>
        <strain evidence="6">HIS016</strain>
    </source>
</reference>
<feature type="active site" description="Proton donor" evidence="2">
    <location>
        <position position="369"/>
    </location>
</feature>
<feature type="binding site" evidence="3">
    <location>
        <position position="309"/>
    </location>
    <ligand>
        <name>Mn(2+)</name>
        <dbReference type="ChEBI" id="CHEBI:29035"/>
        <label>2</label>
    </ligand>
</feature>
<dbReference type="GO" id="GO:0033609">
    <property type="term" value="P:oxalate metabolic process"/>
    <property type="evidence" value="ECO:0007669"/>
    <property type="project" value="InterPro"/>
</dbReference>
<evidence type="ECO:0000256" key="3">
    <source>
        <dbReference type="PIRSR" id="PIRSR617774-2"/>
    </source>
</evidence>
<dbReference type="SMART" id="SM00835">
    <property type="entry name" value="Cupin_1"/>
    <property type="match status" value="2"/>
</dbReference>
<sequence>MMRLPSVESQQSVLDDRRADSEAATGLLGRLLEGVSLKDDEDDAPVPRRGKLGNDILGPQNPERAKQARDTVRPPLTDHGKMANMKWSFTDSHIRLEEGGWTRETTIRELPTSKELAGVNMRLGKDVYRELHWHNESEWAYIIAGECRITVLDTEGGSFIDDVREGDLWYFPSGFPHGIQGLGEHGVEFLLIFDSGNFSEDDTFLLTDYMAKTPKNILAHNFRVSEEVFSTLSQREKYIFQGSDPGSLSDARRSVVPSRHMFTHRMLKQKPHKFPGGEVRITDTRNFPISKTTAAAHVIVYEGSLREMHWHPNADEWFFVLRGQCRVTIFAAAGNARTFNYQAGDVGIFPRNNAHYVENIGKGDLEFLEMFRAPTFEDFSLEQWLAQTPAPEVAEHLNLKGDAKKQFFQQLSRDKVPVKGPERPKSA</sequence>
<dbReference type="Proteomes" id="UP001222932">
    <property type="component" value="Unassembled WGS sequence"/>
</dbReference>
<comment type="cofactor">
    <cofactor evidence="3">
        <name>Mn(2+)</name>
        <dbReference type="ChEBI" id="CHEBI:29035"/>
    </cofactor>
    <text evidence="3">Binds 2 manganese ions per subunit.</text>
</comment>
<dbReference type="CDD" id="cd20305">
    <property type="entry name" value="cupin_OxDC_C"/>
    <property type="match status" value="1"/>
</dbReference>
<reference evidence="6" key="2">
    <citation type="submission" date="2023-06" db="EMBL/GenBank/DDBJ databases">
        <authorList>
            <person name="Kobayashi Y."/>
            <person name="Kayamori A."/>
            <person name="Aoki K."/>
            <person name="Shiwa Y."/>
            <person name="Fujita N."/>
            <person name="Sugita T."/>
            <person name="Iwasaki W."/>
            <person name="Tanaka N."/>
            <person name="Takashima M."/>
        </authorList>
    </citation>
    <scope>NUCLEOTIDE SEQUENCE</scope>
    <source>
        <strain evidence="6">HIS016</strain>
    </source>
</reference>
<comment type="caution">
    <text evidence="6">The sequence shown here is derived from an EMBL/GenBank/DDBJ whole genome shotgun (WGS) entry which is preliminary data.</text>
</comment>
<dbReference type="InterPro" id="IPR006045">
    <property type="entry name" value="Cupin_1"/>
</dbReference>
<proteinExistence type="predicted"/>
<dbReference type="InterPro" id="IPR051610">
    <property type="entry name" value="GPI/OXD"/>
</dbReference>
<dbReference type="PANTHER" id="PTHR35848:SF9">
    <property type="entry name" value="SLL1358 PROTEIN"/>
    <property type="match status" value="1"/>
</dbReference>
<evidence type="ECO:0000256" key="4">
    <source>
        <dbReference type="SAM" id="MobiDB-lite"/>
    </source>
</evidence>
<evidence type="ECO:0000313" key="7">
    <source>
        <dbReference type="Proteomes" id="UP001222932"/>
    </source>
</evidence>
<feature type="binding site" evidence="3">
    <location>
        <position position="316"/>
    </location>
    <ligand>
        <name>Mn(2+)</name>
        <dbReference type="ChEBI" id="CHEBI:29035"/>
        <label>2</label>
    </ligand>
</feature>
<dbReference type="Gene3D" id="2.60.120.10">
    <property type="entry name" value="Jelly Rolls"/>
    <property type="match status" value="2"/>
</dbReference>
<feature type="compositionally biased region" description="Basic and acidic residues" evidence="4">
    <location>
        <begin position="63"/>
        <end position="81"/>
    </location>
</feature>
<feature type="region of interest" description="Disordered" evidence="4">
    <location>
        <begin position="29"/>
        <end position="82"/>
    </location>
</feature>
<keyword evidence="7" id="KW-1185">Reference proteome</keyword>
<dbReference type="SUPFAM" id="SSF51182">
    <property type="entry name" value="RmlC-like cupins"/>
    <property type="match status" value="1"/>
</dbReference>
<dbReference type="EMBL" id="BTCM01000002">
    <property type="protein sequence ID" value="GMK56055.1"/>
    <property type="molecule type" value="Genomic_DNA"/>
</dbReference>
<organism evidence="6 7">
    <name type="scientific">Cutaneotrichosporon spelunceum</name>
    <dbReference type="NCBI Taxonomy" id="1672016"/>
    <lineage>
        <taxon>Eukaryota</taxon>
        <taxon>Fungi</taxon>
        <taxon>Dikarya</taxon>
        <taxon>Basidiomycota</taxon>
        <taxon>Agaricomycotina</taxon>
        <taxon>Tremellomycetes</taxon>
        <taxon>Trichosporonales</taxon>
        <taxon>Trichosporonaceae</taxon>
        <taxon>Cutaneotrichosporon</taxon>
    </lineage>
</organism>